<reference evidence="1" key="1">
    <citation type="journal article" date="2015" name="Nature">
        <title>Complex archaea that bridge the gap between prokaryotes and eukaryotes.</title>
        <authorList>
            <person name="Spang A."/>
            <person name="Saw J.H."/>
            <person name="Jorgensen S.L."/>
            <person name="Zaremba-Niedzwiedzka K."/>
            <person name="Martijn J."/>
            <person name="Lind A.E."/>
            <person name="van Eijk R."/>
            <person name="Schleper C."/>
            <person name="Guy L."/>
            <person name="Ettema T.J."/>
        </authorList>
    </citation>
    <scope>NUCLEOTIDE SEQUENCE</scope>
</reference>
<organism evidence="1">
    <name type="scientific">marine sediment metagenome</name>
    <dbReference type="NCBI Taxonomy" id="412755"/>
    <lineage>
        <taxon>unclassified sequences</taxon>
        <taxon>metagenomes</taxon>
        <taxon>ecological metagenomes</taxon>
    </lineage>
</organism>
<proteinExistence type="predicted"/>
<comment type="caution">
    <text evidence="1">The sequence shown here is derived from an EMBL/GenBank/DDBJ whole genome shotgun (WGS) entry which is preliminary data.</text>
</comment>
<sequence length="78" mass="9167">MKNNFLILLIFINLNHLKHTNLLGTFSRPKQLTEEDISISKERKICLVCKGNVGGFNAFFLYRMRCVILREMCSNFNR</sequence>
<dbReference type="EMBL" id="LAZR01002165">
    <property type="protein sequence ID" value="KKN33593.1"/>
    <property type="molecule type" value="Genomic_DNA"/>
</dbReference>
<protein>
    <submittedName>
        <fullName evidence="1">Uncharacterized protein</fullName>
    </submittedName>
</protein>
<evidence type="ECO:0000313" key="1">
    <source>
        <dbReference type="EMBL" id="KKN33593.1"/>
    </source>
</evidence>
<gene>
    <name evidence="1" type="ORF">LCGC14_0802220</name>
</gene>
<accession>A0A0F9SWH4</accession>
<name>A0A0F9SWH4_9ZZZZ</name>
<dbReference type="AlphaFoldDB" id="A0A0F9SWH4"/>